<protein>
    <submittedName>
        <fullName evidence="1">Uncharacterized protein</fullName>
    </submittedName>
</protein>
<keyword evidence="2" id="KW-1185">Reference proteome</keyword>
<proteinExistence type="predicted"/>
<reference evidence="2" key="1">
    <citation type="journal article" date="2023" name="Nat. Plants">
        <title>Single-cell RNA sequencing provides a high-resolution roadmap for understanding the multicellular compartmentation of specialized metabolism.</title>
        <authorList>
            <person name="Sun S."/>
            <person name="Shen X."/>
            <person name="Li Y."/>
            <person name="Li Y."/>
            <person name="Wang S."/>
            <person name="Li R."/>
            <person name="Zhang H."/>
            <person name="Shen G."/>
            <person name="Guo B."/>
            <person name="Wei J."/>
            <person name="Xu J."/>
            <person name="St-Pierre B."/>
            <person name="Chen S."/>
            <person name="Sun C."/>
        </authorList>
    </citation>
    <scope>NUCLEOTIDE SEQUENCE [LARGE SCALE GENOMIC DNA]</scope>
</reference>
<accession>A0ACC0AC40</accession>
<organism evidence="1 2">
    <name type="scientific">Catharanthus roseus</name>
    <name type="common">Madagascar periwinkle</name>
    <name type="synonym">Vinca rosea</name>
    <dbReference type="NCBI Taxonomy" id="4058"/>
    <lineage>
        <taxon>Eukaryota</taxon>
        <taxon>Viridiplantae</taxon>
        <taxon>Streptophyta</taxon>
        <taxon>Embryophyta</taxon>
        <taxon>Tracheophyta</taxon>
        <taxon>Spermatophyta</taxon>
        <taxon>Magnoliopsida</taxon>
        <taxon>eudicotyledons</taxon>
        <taxon>Gunneridae</taxon>
        <taxon>Pentapetalae</taxon>
        <taxon>asterids</taxon>
        <taxon>lamiids</taxon>
        <taxon>Gentianales</taxon>
        <taxon>Apocynaceae</taxon>
        <taxon>Rauvolfioideae</taxon>
        <taxon>Vinceae</taxon>
        <taxon>Catharanthinae</taxon>
        <taxon>Catharanthus</taxon>
    </lineage>
</organism>
<dbReference type="EMBL" id="CM044706">
    <property type="protein sequence ID" value="KAI5658316.1"/>
    <property type="molecule type" value="Genomic_DNA"/>
</dbReference>
<evidence type="ECO:0000313" key="2">
    <source>
        <dbReference type="Proteomes" id="UP001060085"/>
    </source>
</evidence>
<gene>
    <name evidence="1" type="ORF">M9H77_27109</name>
</gene>
<evidence type="ECO:0000313" key="1">
    <source>
        <dbReference type="EMBL" id="KAI5658316.1"/>
    </source>
</evidence>
<name>A0ACC0AC40_CATRO</name>
<dbReference type="Proteomes" id="UP001060085">
    <property type="component" value="Linkage Group LG06"/>
</dbReference>
<comment type="caution">
    <text evidence="1">The sequence shown here is derived from an EMBL/GenBank/DDBJ whole genome shotgun (WGS) entry which is preliminary data.</text>
</comment>
<sequence>MLRGLHCAQLVPYTRPSSEQDACMLSHEGLIGWGSTEQPGRYLRGLMCNVHYLPLFSSSVLSHKEDKNKSENRQKQSKNGEDGSLRHQNQQATTDGRPTYHMWQLLKQKKKKNRSLP</sequence>